<feature type="binding site" evidence="16">
    <location>
        <position position="298"/>
    </location>
    <ligand>
        <name>ATP</name>
        <dbReference type="ChEBI" id="CHEBI:30616"/>
        <label>1</label>
    </ligand>
</feature>
<dbReference type="Gene3D" id="1.10.1030.10">
    <property type="entry name" value="Carbamoyl-phosphate synthetase, large subunit oligomerisation domain"/>
    <property type="match status" value="1"/>
</dbReference>
<dbReference type="InterPro" id="IPR005480">
    <property type="entry name" value="CPSase_lsu_oligo"/>
</dbReference>
<dbReference type="GO" id="GO:0006541">
    <property type="term" value="P:glutamine metabolic process"/>
    <property type="evidence" value="ECO:0007669"/>
    <property type="project" value="TreeGrafter"/>
</dbReference>
<dbReference type="AlphaFoldDB" id="A0A366IB45"/>
<keyword evidence="11" id="KW-0460">Magnesium</keyword>
<dbReference type="PANTHER" id="PTHR11405">
    <property type="entry name" value="CARBAMOYLTRANSFERASE FAMILY MEMBER"/>
    <property type="match status" value="1"/>
</dbReference>
<feature type="binding site" evidence="16">
    <location>
        <position position="823"/>
    </location>
    <ligand>
        <name>ATP</name>
        <dbReference type="ChEBI" id="CHEBI:30616"/>
        <label>2</label>
    </ligand>
</feature>
<feature type="binding site" evidence="16">
    <location>
        <position position="176"/>
    </location>
    <ligand>
        <name>ATP</name>
        <dbReference type="ChEBI" id="CHEBI:30616"/>
        <label>1</label>
    </ligand>
</feature>
<feature type="binding site" evidence="16">
    <location>
        <position position="783"/>
    </location>
    <ligand>
        <name>ATP</name>
        <dbReference type="ChEBI" id="CHEBI:30616"/>
        <label>2</label>
    </ligand>
</feature>
<dbReference type="GO" id="GO:0046872">
    <property type="term" value="F:metal ion binding"/>
    <property type="evidence" value="ECO:0007669"/>
    <property type="project" value="UniProtKB-KW"/>
</dbReference>
<evidence type="ECO:0000256" key="12">
    <source>
        <dbReference type="ARBA" id="ARBA00022975"/>
    </source>
</evidence>
<feature type="binding site" evidence="16">
    <location>
        <position position="835"/>
    </location>
    <ligand>
        <name>Mg(2+)</name>
        <dbReference type="ChEBI" id="CHEBI:18420"/>
        <label>3</label>
    </ligand>
</feature>
<evidence type="ECO:0000256" key="2">
    <source>
        <dbReference type="ARBA" id="ARBA00005077"/>
    </source>
</evidence>
<gene>
    <name evidence="16" type="primary">carB</name>
    <name evidence="19" type="ORF">DES36_10410</name>
</gene>
<comment type="cofactor">
    <cofactor evidence="16">
        <name>Mg(2+)</name>
        <dbReference type="ChEBI" id="CHEBI:18420"/>
    </cofactor>
    <cofactor evidence="16">
        <name>Mn(2+)</name>
        <dbReference type="ChEBI" id="CHEBI:29035"/>
    </cofactor>
    <text evidence="16">Binds 4 Mg(2+) or Mn(2+) ions per subunit.</text>
</comment>
<dbReference type="PRINTS" id="PR00098">
    <property type="entry name" value="CPSASE"/>
</dbReference>
<keyword evidence="10 16" id="KW-0067">ATP-binding</keyword>
<comment type="caution">
    <text evidence="16">Lacks conserved residue(s) required for the propagation of feature annotation.</text>
</comment>
<dbReference type="Pfam" id="PF02786">
    <property type="entry name" value="CPSase_L_D2"/>
    <property type="match status" value="2"/>
</dbReference>
<dbReference type="Gene3D" id="3.40.50.1380">
    <property type="entry name" value="Methylglyoxal synthase-like domain"/>
    <property type="match status" value="1"/>
</dbReference>
<feature type="binding site" evidence="16">
    <location>
        <position position="298"/>
    </location>
    <ligand>
        <name>Mg(2+)</name>
        <dbReference type="ChEBI" id="CHEBI:18420"/>
        <label>2</label>
    </ligand>
</feature>
<evidence type="ECO:0000256" key="8">
    <source>
        <dbReference type="ARBA" id="ARBA00022737"/>
    </source>
</evidence>
<evidence type="ECO:0000259" key="18">
    <source>
        <dbReference type="PROSITE" id="PS51855"/>
    </source>
</evidence>
<accession>A0A366IB45</accession>
<feature type="binding site" evidence="16">
    <location>
        <position position="755"/>
    </location>
    <ligand>
        <name>ATP</name>
        <dbReference type="ChEBI" id="CHEBI:30616"/>
        <label>2</label>
    </ligand>
</feature>
<evidence type="ECO:0000256" key="10">
    <source>
        <dbReference type="ARBA" id="ARBA00022840"/>
    </source>
</evidence>
<feature type="binding site" evidence="16">
    <location>
        <position position="835"/>
    </location>
    <ligand>
        <name>ATP</name>
        <dbReference type="ChEBI" id="CHEBI:30616"/>
        <label>2</label>
    </ligand>
</feature>
<feature type="binding site" evidence="16">
    <location>
        <position position="835"/>
    </location>
    <ligand>
        <name>Mn(2+)</name>
        <dbReference type="ChEBI" id="CHEBI:29035"/>
        <label>4</label>
    </ligand>
</feature>
<dbReference type="PROSITE" id="PS00867">
    <property type="entry name" value="CPSASE_2"/>
    <property type="match status" value="2"/>
</dbReference>
<comment type="similarity">
    <text evidence="3 16">Belongs to the CarB family.</text>
</comment>
<evidence type="ECO:0000256" key="9">
    <source>
        <dbReference type="ARBA" id="ARBA00022741"/>
    </source>
</evidence>
<dbReference type="GO" id="GO:0005737">
    <property type="term" value="C:cytoplasm"/>
    <property type="evidence" value="ECO:0007669"/>
    <property type="project" value="TreeGrafter"/>
</dbReference>
<feature type="binding site" evidence="16">
    <location>
        <position position="243"/>
    </location>
    <ligand>
        <name>ATP</name>
        <dbReference type="ChEBI" id="CHEBI:30616"/>
        <label>1</label>
    </ligand>
</feature>
<feature type="binding site" evidence="16">
    <location>
        <position position="175"/>
    </location>
    <ligand>
        <name>ATP</name>
        <dbReference type="ChEBI" id="CHEBI:30616"/>
        <label>1</label>
    </ligand>
</feature>
<feature type="binding site" evidence="16">
    <location>
        <position position="782"/>
    </location>
    <ligand>
        <name>ATP</name>
        <dbReference type="ChEBI" id="CHEBI:30616"/>
        <label>2</label>
    </ligand>
</feature>
<dbReference type="InterPro" id="IPR005479">
    <property type="entry name" value="CPAse_ATP-bd"/>
</dbReference>
<sequence length="1071" mass="118883">MPKRDDIKKVLVIGSGPIVIGQAAEFDYSGAQACQSFMEEGVEVVLVNSNPATIMTDKGMADKVYIEPINVKTIEKIIKIEGPDSIIAGMGGQTGLNITLELHDKGILDKYGVKVIGTSIESIKKGEDRELFRKLMEEIHQPVIESTTVSNLDEALQYAEQIGYPVVVRPAYTLGGSGGGIAENVNELKEIASKGLHLSRVGQVLIERSIKGWKEIEYEVIRDGKGNCIVVCNMENVDPVGIHTGDSIVVAPTQTLSNKECQMLRKASLDIISAIGIEGGCNVQFALHPKSFEYAVIEINPRVSRSSALASKATGYPIAKVASKIALGLSLDEIKNAVTKKTFACFEPSIDYVVVKIPKWPFDKFYGADRKLGTKMMATGEVMAIGNSFESALLKGIRSLELKQYSLDHKGVKKYSLQELREKVMYPNDERLFYLAEMLRRGCRVVKLSEETGMDEFFINKIKFIVDEEEQLKNTKPQDLTEEKLTNLKVRGFSDKGIADLMGISPNEVYEMRDMWGICTSYKMVDTCAGEFDAVSPYYYSTYDKEDEVEVSQNKKIIVIGSGPIRIGQGIEFDYCSVHCVQALSKLGVETIIINNNPETVSTDFNISDKLYFEPLTEEDTYNIIQKESPDGVILQFGGQTAIKLAEFFESKGIPVLGTLPKDIDAAEDREKFEEILEKLNIKRPKGKGIWTLEEGLAVAGELGYPILVRPSYVLGGQGMEICYDDSELEFYLGDAFSKDKKNPVLVDKYLNGMEIEVDAICDGEDVLIPGIMEHLERAGIHSGDSISLYPPQNVSQKTKDKIVEYTKELALSLNVMGMINIQFIEYNGELYIIEVNPRSSRTVPYISKVTGVPIIDIATRIMLGEKLKDLSYGVGIYPESKLICAKVPVFSTEKLPKVEASLGPEMRSTGEVLGVSDNLLGALYKGLTAAGMDMSHRKRRVLVTLREKDKEEFKPLALKMKEMNYEFFATENTANYLESIGIKVDVVKKIHEGSPNILDIIRTGNIDMVFNTPTKGNDSKRDGFAIRRTAIESSVELMTSLDKAKAIVEILYANINEEDLELYEIAEYGK</sequence>
<keyword evidence="13" id="KW-0464">Manganese</keyword>
<dbReference type="EMBL" id="QNRX01000004">
    <property type="protein sequence ID" value="RBP67311.1"/>
    <property type="molecule type" value="Genomic_DNA"/>
</dbReference>
<evidence type="ECO:0000256" key="5">
    <source>
        <dbReference type="ARBA" id="ARBA00022598"/>
    </source>
</evidence>
<protein>
    <recommendedName>
        <fullName evidence="16">Carbamoyl phosphate synthase large chain</fullName>
        <ecNumber evidence="16">6.3.4.16</ecNumber>
        <ecNumber evidence="16">6.3.5.5</ecNumber>
    </recommendedName>
    <alternativeName>
        <fullName evidence="16">Carbamoyl phosphate synthetase ammonia chain</fullName>
    </alternativeName>
</protein>
<comment type="domain">
    <text evidence="16">The large subunit is composed of 2 ATP-grasp domains that are involved in binding the 2 ATP molecules needed for carbamoyl phosphate synthesis. The N-terminal ATP-grasp domain (referred to as the carboxyphosphate synthetic component) catalyzes the ATP-dependent phosphorylation of hydrogencarbonate to carboxyphosphate and the subsequent nucleophilic attack by ammonia to form a carbamate intermediate. The C-terminal ATP-grasp domain (referred to as the carbamoyl phosphate synthetic component) then catalyzes the phosphorylation of carbamate with the second ATP to form the end product carbamoyl phosphate. The reactive and unstable enzyme intermediates are sequentially channeled from one active site to the next through the interior of the protein over a distance of at least 96 A.</text>
</comment>
<comment type="pathway">
    <text evidence="16">Pyrimidine metabolism; UMP biosynthesis via de novo pathway; (S)-dihydroorotate from bicarbonate: step 1/3.</text>
</comment>
<dbReference type="InterPro" id="IPR016185">
    <property type="entry name" value="PreATP-grasp_dom_sf"/>
</dbReference>
<dbReference type="InterPro" id="IPR058047">
    <property type="entry name" value="CPSase_preATP-grasp"/>
</dbReference>
<dbReference type="SMART" id="SM00851">
    <property type="entry name" value="MGS"/>
    <property type="match status" value="1"/>
</dbReference>
<dbReference type="Gene3D" id="3.30.470.20">
    <property type="entry name" value="ATP-grasp fold, B domain"/>
    <property type="match status" value="2"/>
</dbReference>
<dbReference type="HAMAP" id="MF_01210_B">
    <property type="entry name" value="CPSase_L_chain_B"/>
    <property type="match status" value="1"/>
</dbReference>
<feature type="binding site" evidence="16">
    <location>
        <position position="129"/>
    </location>
    <ligand>
        <name>ATP</name>
        <dbReference type="ChEBI" id="CHEBI:30616"/>
        <label>1</label>
    </ligand>
</feature>
<feature type="domain" description="ATP-grasp" evidence="17">
    <location>
        <begin position="133"/>
        <end position="327"/>
    </location>
</feature>
<feature type="binding site" evidence="16">
    <location>
        <position position="835"/>
    </location>
    <ligand>
        <name>Mg(2+)</name>
        <dbReference type="ChEBI" id="CHEBI:18420"/>
        <label>4</label>
    </ligand>
</feature>
<dbReference type="PROSITE" id="PS51855">
    <property type="entry name" value="MGS"/>
    <property type="match status" value="1"/>
</dbReference>
<dbReference type="UniPathway" id="UPA00068">
    <property type="reaction ID" value="UER00171"/>
</dbReference>
<dbReference type="InterPro" id="IPR033937">
    <property type="entry name" value="MGS_CPS_CarB"/>
</dbReference>
<keyword evidence="5 16" id="KW-0436">Ligase</keyword>
<dbReference type="EC" id="6.3.4.16" evidence="16"/>
<feature type="binding site" evidence="16">
    <location>
        <position position="208"/>
    </location>
    <ligand>
        <name>ATP</name>
        <dbReference type="ChEBI" id="CHEBI:30616"/>
        <label>1</label>
    </ligand>
</feature>
<dbReference type="SUPFAM" id="SSF52335">
    <property type="entry name" value="Methylglyoxal synthase-like"/>
    <property type="match status" value="1"/>
</dbReference>
<dbReference type="InterPro" id="IPR011761">
    <property type="entry name" value="ATP-grasp"/>
</dbReference>
<feature type="binding site" evidence="16">
    <location>
        <position position="298"/>
    </location>
    <ligand>
        <name>Mg(2+)</name>
        <dbReference type="ChEBI" id="CHEBI:18420"/>
        <label>1</label>
    </ligand>
</feature>
<dbReference type="OrthoDB" id="9804197at2"/>
<feature type="binding site" evidence="16">
    <location>
        <position position="837"/>
    </location>
    <ligand>
        <name>Mg(2+)</name>
        <dbReference type="ChEBI" id="CHEBI:18420"/>
        <label>4</label>
    </ligand>
</feature>
<evidence type="ECO:0000259" key="17">
    <source>
        <dbReference type="PROSITE" id="PS50975"/>
    </source>
</evidence>
<comment type="catalytic activity">
    <reaction evidence="15 16">
        <text>hydrogencarbonate + L-glutamine + 2 ATP + H2O = carbamoyl phosphate + L-glutamate + 2 ADP + phosphate + 2 H(+)</text>
        <dbReference type="Rhea" id="RHEA:18633"/>
        <dbReference type="ChEBI" id="CHEBI:15377"/>
        <dbReference type="ChEBI" id="CHEBI:15378"/>
        <dbReference type="ChEBI" id="CHEBI:17544"/>
        <dbReference type="ChEBI" id="CHEBI:29985"/>
        <dbReference type="ChEBI" id="CHEBI:30616"/>
        <dbReference type="ChEBI" id="CHEBI:43474"/>
        <dbReference type="ChEBI" id="CHEBI:58228"/>
        <dbReference type="ChEBI" id="CHEBI:58359"/>
        <dbReference type="ChEBI" id="CHEBI:456216"/>
        <dbReference type="EC" id="6.3.5.5"/>
    </reaction>
</comment>
<dbReference type="HAMAP" id="MF_01210_A">
    <property type="entry name" value="CPSase_L_chain_A"/>
    <property type="match status" value="1"/>
</dbReference>
<dbReference type="Gene3D" id="3.30.1490.20">
    <property type="entry name" value="ATP-grasp fold, A domain"/>
    <property type="match status" value="1"/>
</dbReference>
<dbReference type="Gene3D" id="3.40.50.20">
    <property type="match status" value="2"/>
</dbReference>
<feature type="binding site" evidence="16">
    <location>
        <position position="300"/>
    </location>
    <ligand>
        <name>Mn(2+)</name>
        <dbReference type="ChEBI" id="CHEBI:29035"/>
        <label>2</label>
    </ligand>
</feature>
<evidence type="ECO:0000256" key="13">
    <source>
        <dbReference type="ARBA" id="ARBA00023211"/>
    </source>
</evidence>
<comment type="caution">
    <text evidence="19">The sequence shown here is derived from an EMBL/GenBank/DDBJ whole genome shotgun (WGS) entry which is preliminary data.</text>
</comment>
<feature type="binding site" evidence="16">
    <location>
        <position position="298"/>
    </location>
    <ligand>
        <name>Mn(2+)</name>
        <dbReference type="ChEBI" id="CHEBI:29035"/>
        <label>2</label>
    </ligand>
</feature>
<feature type="binding site" evidence="16">
    <location>
        <position position="300"/>
    </location>
    <ligand>
        <name>Mg(2+)</name>
        <dbReference type="ChEBI" id="CHEBI:18420"/>
        <label>2</label>
    </ligand>
</feature>
<dbReference type="FunFam" id="1.10.1030.10:FF:000002">
    <property type="entry name" value="Carbamoyl-phosphate synthase large chain"/>
    <property type="match status" value="1"/>
</dbReference>
<evidence type="ECO:0000313" key="20">
    <source>
        <dbReference type="Proteomes" id="UP000253490"/>
    </source>
</evidence>
<dbReference type="InterPro" id="IPR013815">
    <property type="entry name" value="ATP_grasp_subdomain_1"/>
</dbReference>
<dbReference type="FunFam" id="3.30.470.20:FF:000026">
    <property type="entry name" value="Carbamoyl-phosphate synthase large chain"/>
    <property type="match status" value="1"/>
</dbReference>
<dbReference type="GO" id="GO:0006526">
    <property type="term" value="P:L-arginine biosynthetic process"/>
    <property type="evidence" value="ECO:0007669"/>
    <property type="project" value="UniProtKB-UniRule"/>
</dbReference>
<keyword evidence="6 16" id="KW-0028">Amino-acid biosynthesis</keyword>
<feature type="region of interest" description="Allosteric domain" evidence="16">
    <location>
        <begin position="933"/>
        <end position="1071"/>
    </location>
</feature>
<dbReference type="FunFam" id="3.30.470.20:FF:000001">
    <property type="entry name" value="Carbamoyl-phosphate synthase large chain"/>
    <property type="match status" value="1"/>
</dbReference>
<feature type="binding site" evidence="16">
    <location>
        <position position="835"/>
    </location>
    <ligand>
        <name>Mn(2+)</name>
        <dbReference type="ChEBI" id="CHEBI:29035"/>
        <label>3</label>
    </ligand>
</feature>
<feature type="binding site" evidence="16">
    <location>
        <position position="169"/>
    </location>
    <ligand>
        <name>ATP</name>
        <dbReference type="ChEBI" id="CHEBI:30616"/>
        <label>1</label>
    </ligand>
</feature>
<dbReference type="RefSeq" id="WP_113919876.1">
    <property type="nucleotide sequence ID" value="NZ_QNRX01000004.1"/>
</dbReference>
<dbReference type="Pfam" id="PF02787">
    <property type="entry name" value="CPSase_L_D3"/>
    <property type="match status" value="1"/>
</dbReference>
<evidence type="ECO:0000256" key="16">
    <source>
        <dbReference type="HAMAP-Rule" id="MF_01210"/>
    </source>
</evidence>
<feature type="binding site" evidence="16">
    <location>
        <position position="215"/>
    </location>
    <ligand>
        <name>ATP</name>
        <dbReference type="ChEBI" id="CHEBI:30616"/>
        <label>1</label>
    </ligand>
</feature>
<evidence type="ECO:0000256" key="1">
    <source>
        <dbReference type="ARBA" id="ARBA00001936"/>
    </source>
</evidence>
<dbReference type="NCBIfam" id="NF003671">
    <property type="entry name" value="PRK05294.1"/>
    <property type="match status" value="1"/>
</dbReference>
<keyword evidence="8 16" id="KW-0677">Repeat</keyword>
<feature type="binding site" evidence="16">
    <location>
        <position position="751"/>
    </location>
    <ligand>
        <name>ATP</name>
        <dbReference type="ChEBI" id="CHEBI:30616"/>
        <label>2</label>
    </ligand>
</feature>
<dbReference type="SUPFAM" id="SSF56059">
    <property type="entry name" value="Glutathione synthetase ATP-binding domain-like"/>
    <property type="match status" value="2"/>
</dbReference>
<keyword evidence="12 16" id="KW-0665">Pyrimidine biosynthesis</keyword>
<feature type="binding site" evidence="16">
    <location>
        <position position="284"/>
    </location>
    <ligand>
        <name>Mn(2+)</name>
        <dbReference type="ChEBI" id="CHEBI:29035"/>
        <label>1</label>
    </ligand>
</feature>
<dbReference type="SUPFAM" id="SSF52440">
    <property type="entry name" value="PreATP-grasp domain"/>
    <property type="match status" value="2"/>
</dbReference>
<feature type="binding site" evidence="16">
    <location>
        <position position="298"/>
    </location>
    <ligand>
        <name>Mn(2+)</name>
        <dbReference type="ChEBI" id="CHEBI:29035"/>
        <label>1</label>
    </ligand>
</feature>
<dbReference type="InterPro" id="IPR011607">
    <property type="entry name" value="MGS-like_dom"/>
</dbReference>
<dbReference type="PROSITE" id="PS50975">
    <property type="entry name" value="ATP_GRASP"/>
    <property type="match status" value="2"/>
</dbReference>
<dbReference type="CDD" id="cd01424">
    <property type="entry name" value="MGS_CPS_II"/>
    <property type="match status" value="1"/>
</dbReference>
<feature type="binding site" evidence="16">
    <location>
        <position position="242"/>
    </location>
    <ligand>
        <name>ATP</name>
        <dbReference type="ChEBI" id="CHEBI:30616"/>
        <label>1</label>
    </ligand>
</feature>
<feature type="binding site" evidence="16">
    <location>
        <position position="749"/>
    </location>
    <ligand>
        <name>ATP</name>
        <dbReference type="ChEBI" id="CHEBI:30616"/>
        <label>2</label>
    </ligand>
</feature>
<name>A0A366IB45_9FIRM</name>
<evidence type="ECO:0000256" key="15">
    <source>
        <dbReference type="ARBA" id="ARBA00048816"/>
    </source>
</evidence>
<evidence type="ECO:0000256" key="14">
    <source>
        <dbReference type="ARBA" id="ARBA00047359"/>
    </source>
</evidence>
<evidence type="ECO:0000256" key="4">
    <source>
        <dbReference type="ARBA" id="ARBA00022571"/>
    </source>
</evidence>
<proteinExistence type="inferred from homology"/>
<dbReference type="GO" id="GO:0004087">
    <property type="term" value="F:carbamoyl-phosphate synthase (ammonia) activity"/>
    <property type="evidence" value="ECO:0007669"/>
    <property type="project" value="UniProtKB-EC"/>
</dbReference>
<dbReference type="InterPro" id="IPR005483">
    <property type="entry name" value="CPSase_dom"/>
</dbReference>
<feature type="binding site" evidence="16">
    <location>
        <position position="837"/>
    </location>
    <ligand>
        <name>Mn(2+)</name>
        <dbReference type="ChEBI" id="CHEBI:29035"/>
        <label>4</label>
    </ligand>
</feature>
<dbReference type="GO" id="GO:0044205">
    <property type="term" value="P:'de novo' UMP biosynthetic process"/>
    <property type="evidence" value="ECO:0007669"/>
    <property type="project" value="UniProtKB-UniRule"/>
</dbReference>
<feature type="binding site" evidence="16">
    <location>
        <position position="284"/>
    </location>
    <ligand>
        <name>ATP</name>
        <dbReference type="ChEBI" id="CHEBI:30616"/>
        <label>1</label>
    </ligand>
</feature>
<dbReference type="Pfam" id="PF25596">
    <property type="entry name" value="CPSase_L_D1"/>
    <property type="match status" value="2"/>
</dbReference>
<comment type="catalytic activity">
    <reaction evidence="14 16">
        <text>hydrogencarbonate + NH4(+) + 2 ATP = carbamoyl phosphate + 2 ADP + phosphate + 2 H(+)</text>
        <dbReference type="Rhea" id="RHEA:18029"/>
        <dbReference type="ChEBI" id="CHEBI:15378"/>
        <dbReference type="ChEBI" id="CHEBI:17544"/>
        <dbReference type="ChEBI" id="CHEBI:28938"/>
        <dbReference type="ChEBI" id="CHEBI:30616"/>
        <dbReference type="ChEBI" id="CHEBI:43474"/>
        <dbReference type="ChEBI" id="CHEBI:58228"/>
        <dbReference type="ChEBI" id="CHEBI:456216"/>
        <dbReference type="EC" id="6.3.4.16"/>
    </reaction>
</comment>
<dbReference type="FunFam" id="3.40.50.20:FF:000001">
    <property type="entry name" value="Carbamoyl-phosphate synthase large chain"/>
    <property type="match status" value="2"/>
</dbReference>
<organism evidence="19 20">
    <name type="scientific">Alkalibaculum bacchi</name>
    <dbReference type="NCBI Taxonomy" id="645887"/>
    <lineage>
        <taxon>Bacteria</taxon>
        <taxon>Bacillati</taxon>
        <taxon>Bacillota</taxon>
        <taxon>Clostridia</taxon>
        <taxon>Eubacteriales</taxon>
        <taxon>Eubacteriaceae</taxon>
        <taxon>Alkalibaculum</taxon>
    </lineage>
</organism>
<evidence type="ECO:0000256" key="7">
    <source>
        <dbReference type="ARBA" id="ARBA00022723"/>
    </source>
</evidence>
<dbReference type="SMART" id="SM01096">
    <property type="entry name" value="CPSase_L_D3"/>
    <property type="match status" value="1"/>
</dbReference>
<dbReference type="PANTHER" id="PTHR11405:SF53">
    <property type="entry name" value="CARBAMOYL-PHOSPHATE SYNTHASE [AMMONIA], MITOCHONDRIAL"/>
    <property type="match status" value="1"/>
</dbReference>
<dbReference type="Pfam" id="PF02142">
    <property type="entry name" value="MGS"/>
    <property type="match status" value="1"/>
</dbReference>
<comment type="cofactor">
    <cofactor evidence="1">
        <name>Mn(2+)</name>
        <dbReference type="ChEBI" id="CHEBI:29035"/>
    </cofactor>
</comment>
<comment type="function">
    <text evidence="16">Large subunit of the glutamine-dependent carbamoyl phosphate synthetase (CPSase). CPSase catalyzes the formation of carbamoyl phosphate from the ammonia moiety of glutamine, carbonate, and phosphate donated by ATP, constituting the first step of 2 biosynthetic pathways, one leading to arginine and/or urea and the other to pyrimidine nucleotides. The large subunit (synthetase) binds the substrates ammonia (free or transferred from glutamine from the small subunit), hydrogencarbonate and ATP and carries out an ATP-coupled ligase reaction, activating hydrogencarbonate by forming carboxy phosphate which reacts with ammonia to form carbamoyl phosphate.</text>
</comment>
<feature type="region of interest" description="Carboxyphosphate synthetic domain" evidence="16">
    <location>
        <begin position="1"/>
        <end position="401"/>
    </location>
</feature>
<dbReference type="InterPro" id="IPR006275">
    <property type="entry name" value="CPSase_lsu"/>
</dbReference>
<feature type="binding site" evidence="16">
    <location>
        <position position="710"/>
    </location>
    <ligand>
        <name>ATP</name>
        <dbReference type="ChEBI" id="CHEBI:30616"/>
        <label>2</label>
    </ligand>
</feature>
<feature type="binding site" evidence="16">
    <location>
        <position position="210"/>
    </location>
    <ligand>
        <name>ATP</name>
        <dbReference type="ChEBI" id="CHEBI:30616"/>
        <label>1</label>
    </ligand>
</feature>
<evidence type="ECO:0000313" key="19">
    <source>
        <dbReference type="EMBL" id="RBP67311.1"/>
    </source>
</evidence>
<feature type="region of interest" description="Carbamoyl phosphate synthetic domain" evidence="16">
    <location>
        <begin position="550"/>
        <end position="932"/>
    </location>
</feature>
<evidence type="ECO:0000256" key="6">
    <source>
        <dbReference type="ARBA" id="ARBA00022605"/>
    </source>
</evidence>
<dbReference type="InterPro" id="IPR036914">
    <property type="entry name" value="MGS-like_dom_sf"/>
</dbReference>
<feature type="binding site" evidence="16">
    <location>
        <position position="241"/>
    </location>
    <ligand>
        <name>ATP</name>
        <dbReference type="ChEBI" id="CHEBI:30616"/>
        <label>1</label>
    </ligand>
</feature>
<feature type="binding site" evidence="16">
    <location>
        <position position="823"/>
    </location>
    <ligand>
        <name>Mg(2+)</name>
        <dbReference type="ChEBI" id="CHEBI:18420"/>
        <label>3</label>
    </ligand>
</feature>
<evidence type="ECO:0000256" key="3">
    <source>
        <dbReference type="ARBA" id="ARBA00009799"/>
    </source>
</evidence>
<feature type="domain" description="MGS-like" evidence="18">
    <location>
        <begin position="933"/>
        <end position="1071"/>
    </location>
</feature>
<keyword evidence="20" id="KW-1185">Reference proteome</keyword>
<dbReference type="NCBIfam" id="TIGR01369">
    <property type="entry name" value="CPSaseII_lrg"/>
    <property type="match status" value="1"/>
</dbReference>
<feature type="binding site" evidence="16">
    <location>
        <position position="780"/>
    </location>
    <ligand>
        <name>ATP</name>
        <dbReference type="ChEBI" id="CHEBI:30616"/>
        <label>2</label>
    </ligand>
</feature>
<reference evidence="19 20" key="1">
    <citation type="submission" date="2018-06" db="EMBL/GenBank/DDBJ databases">
        <title>Genomic Encyclopedia of Type Strains, Phase IV (KMG-IV): sequencing the most valuable type-strain genomes for metagenomic binning, comparative biology and taxonomic classification.</title>
        <authorList>
            <person name="Goeker M."/>
        </authorList>
    </citation>
    <scope>NUCLEOTIDE SEQUENCE [LARGE SCALE GENOMIC DNA]</scope>
    <source>
        <strain evidence="19 20">DSM 22112</strain>
    </source>
</reference>
<dbReference type="GO" id="GO:0004088">
    <property type="term" value="F:carbamoyl-phosphate synthase (glutamine-hydrolyzing) activity"/>
    <property type="evidence" value="ECO:0007669"/>
    <property type="project" value="UniProtKB-UniRule"/>
</dbReference>
<comment type="subunit">
    <text evidence="16">Composed of two chains; the small (or glutamine) chain promotes the hydrolysis of glutamine to ammonia, which is used by the large (or ammonia) chain to synthesize carbamoyl phosphate. Tetramer of heterodimers (alpha,beta)4.</text>
</comment>
<evidence type="ECO:0000256" key="11">
    <source>
        <dbReference type="ARBA" id="ARBA00022842"/>
    </source>
</evidence>
<keyword evidence="4 16" id="KW-0055">Arginine biosynthesis</keyword>
<comment type="pathway">
    <text evidence="2 16">Amino-acid biosynthesis; L-arginine biosynthesis; carbamoyl phosphate from bicarbonate: step 1/1.</text>
</comment>
<dbReference type="PROSITE" id="PS00866">
    <property type="entry name" value="CPSASE_1"/>
    <property type="match status" value="2"/>
</dbReference>
<dbReference type="Proteomes" id="UP000253490">
    <property type="component" value="Unassembled WGS sequence"/>
</dbReference>
<dbReference type="UniPathway" id="UPA00070">
    <property type="reaction ID" value="UER00115"/>
</dbReference>
<feature type="binding site" evidence="16">
    <location>
        <position position="823"/>
    </location>
    <ligand>
        <name>Mn(2+)</name>
        <dbReference type="ChEBI" id="CHEBI:29035"/>
        <label>3</label>
    </ligand>
</feature>
<dbReference type="NCBIfam" id="NF009455">
    <property type="entry name" value="PRK12815.1"/>
    <property type="match status" value="1"/>
</dbReference>
<keyword evidence="9 16" id="KW-0547">Nucleotide-binding</keyword>
<dbReference type="GO" id="GO:0005524">
    <property type="term" value="F:ATP binding"/>
    <property type="evidence" value="ECO:0007669"/>
    <property type="project" value="UniProtKB-UniRule"/>
</dbReference>
<dbReference type="SUPFAM" id="SSF48108">
    <property type="entry name" value="Carbamoyl phosphate synthetase, large subunit connection domain"/>
    <property type="match status" value="1"/>
</dbReference>
<dbReference type="EC" id="6.3.5.5" evidence="16"/>
<feature type="binding site" evidence="16">
    <location>
        <position position="284"/>
    </location>
    <ligand>
        <name>Mg(2+)</name>
        <dbReference type="ChEBI" id="CHEBI:18420"/>
        <label>1</label>
    </ligand>
</feature>
<feature type="binding site" evidence="16">
    <location>
        <position position="781"/>
    </location>
    <ligand>
        <name>ATP</name>
        <dbReference type="ChEBI" id="CHEBI:30616"/>
        <label>2</label>
    </ligand>
</feature>
<dbReference type="InterPro" id="IPR036897">
    <property type="entry name" value="CarbamoylP_synth_lsu_oligo_sf"/>
</dbReference>
<keyword evidence="7" id="KW-0479">Metal-binding</keyword>
<feature type="domain" description="ATP-grasp" evidence="17">
    <location>
        <begin position="674"/>
        <end position="864"/>
    </location>
</feature>